<dbReference type="Gene3D" id="1.10.3210.10">
    <property type="entry name" value="Hypothetical protein af1432"/>
    <property type="match status" value="1"/>
</dbReference>
<dbReference type="AlphaFoldDB" id="A0A1I6D412"/>
<accession>A0A1I6D412</accession>
<dbReference type="PROSITE" id="PS51831">
    <property type="entry name" value="HD"/>
    <property type="match status" value="1"/>
</dbReference>
<keyword evidence="4" id="KW-1185">Reference proteome</keyword>
<dbReference type="SMART" id="SM00471">
    <property type="entry name" value="HDc"/>
    <property type="match status" value="1"/>
</dbReference>
<evidence type="ECO:0000259" key="1">
    <source>
        <dbReference type="PROSITE" id="PS51831"/>
    </source>
</evidence>
<proteinExistence type="predicted"/>
<dbReference type="InterPro" id="IPR006674">
    <property type="entry name" value="HD_domain"/>
</dbReference>
<dbReference type="RefSeq" id="WP_092482213.1">
    <property type="nucleotide sequence ID" value="NZ_FOYM01000005.1"/>
</dbReference>
<dbReference type="SUPFAM" id="SSF109604">
    <property type="entry name" value="HD-domain/PDEase-like"/>
    <property type="match status" value="1"/>
</dbReference>
<dbReference type="NCBIfam" id="TIGR00277">
    <property type="entry name" value="HDIG"/>
    <property type="match status" value="1"/>
</dbReference>
<feature type="domain" description="HD-GYP" evidence="2">
    <location>
        <begin position="1"/>
        <end position="196"/>
    </location>
</feature>
<reference evidence="4" key="1">
    <citation type="submission" date="2016-10" db="EMBL/GenBank/DDBJ databases">
        <authorList>
            <person name="Varghese N."/>
            <person name="Submissions S."/>
        </authorList>
    </citation>
    <scope>NUCLEOTIDE SEQUENCE [LARGE SCALE GENOMIC DNA]</scope>
    <source>
        <strain evidence="4">DSM 3669</strain>
    </source>
</reference>
<dbReference type="PANTHER" id="PTHR43155">
    <property type="entry name" value="CYCLIC DI-GMP PHOSPHODIESTERASE PA4108-RELATED"/>
    <property type="match status" value="1"/>
</dbReference>
<sequence length="211" mass="24225">MKSTLIHAARTFFRIQEARFKVASQHSQRVAFHALMLAKELGMSGKEQKHIYLAGLLHDIGKLGIPDSYLFKACKLTEEEWQEIKKHPVFSYEILSTIPEMKNISVIALYHHERYDGKGYPEGLRGEAIPLGARLLAVVDSFDAMTSYRFYRPQISFQMAIEELCRCAGTQFDPRIVEAFCCLWKRKDMSKSCHFESALRTFIGNGLISKR</sequence>
<dbReference type="InterPro" id="IPR003607">
    <property type="entry name" value="HD/PDEase_dom"/>
</dbReference>
<name>A0A1I6D412_9FIRM</name>
<dbReference type="EMBL" id="FOYM01000005">
    <property type="protein sequence ID" value="SFR00185.1"/>
    <property type="molecule type" value="Genomic_DNA"/>
</dbReference>
<gene>
    <name evidence="3" type="ORF">SAMN05660706_10535</name>
</gene>
<organism evidence="3 4">
    <name type="scientific">Desulfoscipio geothermicus DSM 3669</name>
    <dbReference type="NCBI Taxonomy" id="1121426"/>
    <lineage>
        <taxon>Bacteria</taxon>
        <taxon>Bacillati</taxon>
        <taxon>Bacillota</taxon>
        <taxon>Clostridia</taxon>
        <taxon>Eubacteriales</taxon>
        <taxon>Desulfallaceae</taxon>
        <taxon>Desulfoscipio</taxon>
    </lineage>
</organism>
<dbReference type="OrthoDB" id="9798833at2"/>
<evidence type="ECO:0000313" key="3">
    <source>
        <dbReference type="EMBL" id="SFR00185.1"/>
    </source>
</evidence>
<dbReference type="CDD" id="cd00077">
    <property type="entry name" value="HDc"/>
    <property type="match status" value="1"/>
</dbReference>
<protein>
    <submittedName>
        <fullName evidence="3">HDIG domain-containing protein</fullName>
    </submittedName>
</protein>
<feature type="domain" description="HD" evidence="1">
    <location>
        <begin position="23"/>
        <end position="145"/>
    </location>
</feature>
<dbReference type="InterPro" id="IPR006675">
    <property type="entry name" value="HDIG_dom"/>
</dbReference>
<dbReference type="Proteomes" id="UP000199584">
    <property type="component" value="Unassembled WGS sequence"/>
</dbReference>
<dbReference type="InterPro" id="IPR037522">
    <property type="entry name" value="HD_GYP_dom"/>
</dbReference>
<dbReference type="Pfam" id="PF13487">
    <property type="entry name" value="HD_5"/>
    <property type="match status" value="1"/>
</dbReference>
<dbReference type="PROSITE" id="PS51832">
    <property type="entry name" value="HD_GYP"/>
    <property type="match status" value="1"/>
</dbReference>
<evidence type="ECO:0000259" key="2">
    <source>
        <dbReference type="PROSITE" id="PS51832"/>
    </source>
</evidence>
<dbReference type="STRING" id="39060.SAMN05660706_10535"/>
<evidence type="ECO:0000313" key="4">
    <source>
        <dbReference type="Proteomes" id="UP000199584"/>
    </source>
</evidence>